<gene>
    <name evidence="1" type="ORF">CQ394_06490</name>
</gene>
<evidence type="ECO:0000313" key="1">
    <source>
        <dbReference type="EMBL" id="PEG31353.1"/>
    </source>
</evidence>
<reference evidence="1 2" key="1">
    <citation type="submission" date="2017-10" db="EMBL/GenBank/DDBJ databases">
        <title>Effective Description of Clostridium neonatale sp. nov. linked to necrotizing enterocolitis in neonates and a clarification of species assignable to the genus Clostridium (Prazmowski 1880) emend. Lawson and Rainey 2016.</title>
        <authorList>
            <person name="Bernard K."/>
            <person name="Burdz T."/>
            <person name="Wiebe D."/>
            <person name="Balcewich B."/>
            <person name="Alfa M."/>
            <person name="Bernier A.-M."/>
        </authorList>
    </citation>
    <scope>NUCLEOTIDE SEQUENCE [LARGE SCALE GENOMIC DNA]</scope>
    <source>
        <strain evidence="1 2">LCDC99A005</strain>
    </source>
</reference>
<dbReference type="AlphaFoldDB" id="A0A2A7MIQ2"/>
<evidence type="ECO:0000313" key="2">
    <source>
        <dbReference type="Proteomes" id="UP000220840"/>
    </source>
</evidence>
<dbReference type="STRING" id="137838.GCA_001458595_02766"/>
<dbReference type="InterPro" id="IPR007362">
    <property type="entry name" value="DUF429"/>
</dbReference>
<comment type="caution">
    <text evidence="1">The sequence shown here is derived from an EMBL/GenBank/DDBJ whole genome shotgun (WGS) entry which is preliminary data.</text>
</comment>
<dbReference type="RefSeq" id="WP_058295513.1">
    <property type="nucleotide sequence ID" value="NZ_CAMRXB010000107.1"/>
</dbReference>
<dbReference type="Pfam" id="PF04250">
    <property type="entry name" value="DUF429"/>
    <property type="match status" value="1"/>
</dbReference>
<proteinExistence type="predicted"/>
<sequence length="243" mass="27665">MDNLNKYLSVGIDGCKGKWVAVALNENSFEVDKFNTIDEICERYSNSDSMIIDMPIGLVENTNEVRPESTARRYLKGKSSSIFNVPCREAVYSDSYEEACNKNRSILGVGLSKQSYNVCSKIREVDEFLNKNPKWKNRLLEGHPEVCFAKLNNEKPILENKTKIEGQNRRIDILSRYYEDTDKVVSKFLNDVKSRKKIDDVLDALCLAINGILGLENGFGCILENPMEDINGLKMNMHYGKTQ</sequence>
<name>A0A2A7MIQ2_9CLOT</name>
<organism evidence="1 2">
    <name type="scientific">Clostridium neonatale</name>
    <dbReference type="NCBI Taxonomy" id="137838"/>
    <lineage>
        <taxon>Bacteria</taxon>
        <taxon>Bacillati</taxon>
        <taxon>Bacillota</taxon>
        <taxon>Clostridia</taxon>
        <taxon>Eubacteriales</taxon>
        <taxon>Clostridiaceae</taxon>
        <taxon>Clostridium</taxon>
    </lineage>
</organism>
<accession>A0A2A7MIQ2</accession>
<keyword evidence="2" id="KW-1185">Reference proteome</keyword>
<dbReference type="OrthoDB" id="9803333at2"/>
<protein>
    <submittedName>
        <fullName evidence="1">DUF429 domain-containing protein</fullName>
    </submittedName>
</protein>
<dbReference type="Proteomes" id="UP000220840">
    <property type="component" value="Unassembled WGS sequence"/>
</dbReference>
<dbReference type="EMBL" id="PDCJ01000001">
    <property type="protein sequence ID" value="PEG31353.1"/>
    <property type="molecule type" value="Genomic_DNA"/>
</dbReference>